<evidence type="ECO:0000313" key="3">
    <source>
        <dbReference type="Proteomes" id="UP000186931"/>
    </source>
</evidence>
<feature type="transmembrane region" description="Helical" evidence="1">
    <location>
        <begin position="230"/>
        <end position="248"/>
    </location>
</feature>
<dbReference type="EMBL" id="MKQS01000017">
    <property type="protein sequence ID" value="OFE43098.1"/>
    <property type="molecule type" value="Genomic_DNA"/>
</dbReference>
<evidence type="ECO:0000313" key="2">
    <source>
        <dbReference type="EMBL" id="OFE43098.1"/>
    </source>
</evidence>
<dbReference type="STRING" id="202956.BJN41_10685"/>
<comment type="caution">
    <text evidence="2">The sequence shown here is derived from an EMBL/GenBank/DDBJ whole genome shotgun (WGS) entry which is preliminary data.</text>
</comment>
<organism evidence="2 3">
    <name type="scientific">Acinetobacter towneri</name>
    <dbReference type="NCBI Taxonomy" id="202956"/>
    <lineage>
        <taxon>Bacteria</taxon>
        <taxon>Pseudomonadati</taxon>
        <taxon>Pseudomonadota</taxon>
        <taxon>Gammaproteobacteria</taxon>
        <taxon>Moraxellales</taxon>
        <taxon>Moraxellaceae</taxon>
        <taxon>Acinetobacter</taxon>
    </lineage>
</organism>
<feature type="transmembrane region" description="Helical" evidence="1">
    <location>
        <begin position="22"/>
        <end position="41"/>
    </location>
</feature>
<keyword evidence="1" id="KW-1133">Transmembrane helix</keyword>
<feature type="transmembrane region" description="Helical" evidence="1">
    <location>
        <begin position="116"/>
        <end position="134"/>
    </location>
</feature>
<accession>A0A1E8E128</accession>
<gene>
    <name evidence="2" type="ORF">BJN41_10685</name>
</gene>
<feature type="transmembrane region" description="Helical" evidence="1">
    <location>
        <begin position="167"/>
        <end position="185"/>
    </location>
</feature>
<dbReference type="AlphaFoldDB" id="A0A1E8E128"/>
<evidence type="ECO:0000256" key="1">
    <source>
        <dbReference type="SAM" id="Phobius"/>
    </source>
</evidence>
<protein>
    <submittedName>
        <fullName evidence="2">Uncharacterized protein</fullName>
    </submittedName>
</protein>
<proteinExistence type="predicted"/>
<feature type="transmembrane region" description="Helical" evidence="1">
    <location>
        <begin position="141"/>
        <end position="161"/>
    </location>
</feature>
<sequence>MFLYLPFVYTFHTRLLSLSSKISWFTTYVIPVLIACFYFNLDYGFSFLLIFSIYAAYEIGYIVNDCELIKKEENPTIRLNSKELKYYESKKTLVFFTRFLILLLSIFLVYVFYVNLFFPLLISVFLILITYTIYNNIRNNFNLPLYSLLVYFRYFIIFILIEKSLILAFFLYLIYPFCVTLEFSTKKRFKTSYFMKFKNFDRFRSFYYFLLLILAVFLYFFSNLVYVDLFIYLSFYFFIYRLLSYVFLSKLIRSEE</sequence>
<reference evidence="2 3" key="1">
    <citation type="submission" date="2016-10" db="EMBL/GenBank/DDBJ databases">
        <title>Genome of airborne Acinetobacter sp. 5-2Ac02 in the hospital environment: Species near to Acinetobacter towneri.</title>
        <authorList>
            <person name="Barbosa B."/>
            <person name="Fernandez-Garcia L."/>
            <person name="Gato E."/>
            <person name="Leao R."/>
            <person name="Albano R."/>
            <person name="Fernandez B."/>
            <person name="Fernandez-Cuenca F."/>
            <person name="Marques E."/>
            <person name="Tomas M."/>
        </authorList>
    </citation>
    <scope>NUCLEOTIDE SEQUENCE [LARGE SCALE GENOMIC DNA]</scope>
    <source>
        <strain evidence="2 3">5-2Ac02</strain>
    </source>
</reference>
<keyword evidence="1" id="KW-0472">Membrane</keyword>
<feature type="transmembrane region" description="Helical" evidence="1">
    <location>
        <begin position="92"/>
        <end position="110"/>
    </location>
</feature>
<feature type="transmembrane region" description="Helical" evidence="1">
    <location>
        <begin position="206"/>
        <end position="224"/>
    </location>
</feature>
<keyword evidence="1" id="KW-0812">Transmembrane</keyword>
<name>A0A1E8E128_9GAMM</name>
<dbReference type="Proteomes" id="UP000186931">
    <property type="component" value="Unassembled WGS sequence"/>
</dbReference>